<reference evidence="2" key="1">
    <citation type="submission" date="2018-11" db="EMBL/GenBank/DDBJ databases">
        <authorList>
            <person name="Grassa J C."/>
        </authorList>
    </citation>
    <scope>NUCLEOTIDE SEQUENCE [LARGE SCALE GENOMIC DNA]</scope>
</reference>
<proteinExistence type="predicted"/>
<evidence type="ECO:0000313" key="3">
    <source>
        <dbReference type="Proteomes" id="UP000596661"/>
    </source>
</evidence>
<dbReference type="AlphaFoldDB" id="A0A803Q2V8"/>
<dbReference type="EnsemblPlants" id="evm.model.07.1505">
    <property type="protein sequence ID" value="cds.evm.model.07.1505"/>
    <property type="gene ID" value="evm.TU.07.1505"/>
</dbReference>
<name>A0A803Q2V8_CANSA</name>
<reference evidence="2" key="2">
    <citation type="submission" date="2021-03" db="UniProtKB">
        <authorList>
            <consortium name="EnsemblPlants"/>
        </authorList>
    </citation>
    <scope>IDENTIFICATION</scope>
</reference>
<sequence>MSGYFYFSQIEKSWLTGTTDTEVTKTSLAKLSMVDEVPPKEIVPSTLKEKSSTMPPTEVSEETLSEVNPPAKKHSKS</sequence>
<feature type="region of interest" description="Disordered" evidence="1">
    <location>
        <begin position="40"/>
        <end position="77"/>
    </location>
</feature>
<evidence type="ECO:0000313" key="2">
    <source>
        <dbReference type="EnsemblPlants" id="cds.evm.model.07.1505"/>
    </source>
</evidence>
<dbReference type="EMBL" id="UZAU01000669">
    <property type="status" value="NOT_ANNOTATED_CDS"/>
    <property type="molecule type" value="Genomic_DNA"/>
</dbReference>
<organism evidence="2 3">
    <name type="scientific">Cannabis sativa</name>
    <name type="common">Hemp</name>
    <name type="synonym">Marijuana</name>
    <dbReference type="NCBI Taxonomy" id="3483"/>
    <lineage>
        <taxon>Eukaryota</taxon>
        <taxon>Viridiplantae</taxon>
        <taxon>Streptophyta</taxon>
        <taxon>Embryophyta</taxon>
        <taxon>Tracheophyta</taxon>
        <taxon>Spermatophyta</taxon>
        <taxon>Magnoliopsida</taxon>
        <taxon>eudicotyledons</taxon>
        <taxon>Gunneridae</taxon>
        <taxon>Pentapetalae</taxon>
        <taxon>rosids</taxon>
        <taxon>fabids</taxon>
        <taxon>Rosales</taxon>
        <taxon>Cannabaceae</taxon>
        <taxon>Cannabis</taxon>
    </lineage>
</organism>
<protein>
    <submittedName>
        <fullName evidence="2">Uncharacterized protein</fullName>
    </submittedName>
</protein>
<dbReference type="Proteomes" id="UP000596661">
    <property type="component" value="Chromosome 7"/>
</dbReference>
<accession>A0A803Q2V8</accession>
<dbReference type="Gramene" id="evm.model.07.1505">
    <property type="protein sequence ID" value="cds.evm.model.07.1505"/>
    <property type="gene ID" value="evm.TU.07.1505"/>
</dbReference>
<evidence type="ECO:0000256" key="1">
    <source>
        <dbReference type="SAM" id="MobiDB-lite"/>
    </source>
</evidence>
<keyword evidence="3" id="KW-1185">Reference proteome</keyword>